<dbReference type="EMBL" id="SNXS01000013">
    <property type="protein sequence ID" value="TDP61360.1"/>
    <property type="molecule type" value="Genomic_DNA"/>
</dbReference>
<evidence type="ECO:0000313" key="1">
    <source>
        <dbReference type="EMBL" id="TDP61360.1"/>
    </source>
</evidence>
<evidence type="ECO:0000313" key="2">
    <source>
        <dbReference type="Proteomes" id="UP000295361"/>
    </source>
</evidence>
<dbReference type="SUPFAM" id="SSF63829">
    <property type="entry name" value="Calcium-dependent phosphotriesterase"/>
    <property type="match status" value="1"/>
</dbReference>
<comment type="caution">
    <text evidence="1">The sequence shown here is derived from an EMBL/GenBank/DDBJ whole genome shotgun (WGS) entry which is preliminary data.</text>
</comment>
<sequence length="858" mass="93692">MDSNGQRFWMWSQPGDWTSLSACRVALATHESPYGEAMQRPLLSLLDERAPPPRREGVERALRAETELAMLPLLRDRFGTHARWDLSTQSLMAFGAFDGEVPRYATLAGSVPLDLALDADQCLLLAFADRIELVDLRGRFAPLRLPLPPLGGGQNFQPHDLACDGQSKRYALDRVHRRLARIAGTPWPDRPAVDYDPGTFRPAPENPDAPRVELLPVVLPASTRPVLVAASAAGRLAVAAWGSDGALSLMLISDDGAAVQTTLQLAGAEHGHALAWLDEEHIALRLADLTEVLVYALPAAPQDGTTLQPLGRRYPSADAASGPFVASQDWPPHLPLAEPAPPVDPGGPPRFSRSLVPLAWRAYLAEGRAEGRALDTAELDLRWHRIYVEAVIPPACGVLIELAASDEDQAADQRQWHPHWFGDAAAAPNLPPDVPRGHWLSLPSELPHRAGLLGCPSQPQRVGLFCALAQRAGLQLRELRGRHLWLRVSLFGNGRATPELAAVRVWGQRFSYVRNYLPELYRDEDVFDRSAAGPATRYDFLERFTQLFEGVLTPLEDRIADVRVLTDPDSVPEAWLPWLAGWTGERFPARLPTARRREWLIQSVELKRLRGTLQGLHLALDIATDGALSLGRIVIVEDFRLRRTMATLLGIDLNRSDDALLPGLVVSGNSFVGDTLILGDADDQQAKAEFLALFGERIDSEAEWLTVASVYERTAHRATLLVHEGLDDELRALVASIAQELAPAHVLIKVIAAREPLLVGVASLVGIDTYLRAPVPLDPVRVGRSALGRGDRLIGGGALDWRLDDGVPGFDEDDGLPRAVLVGPSEASTLGPIVLDGSQSVPPVGGAIRRWRFTHRSS</sequence>
<dbReference type="RefSeq" id="WP_133703675.1">
    <property type="nucleotide sequence ID" value="NZ_SNXS01000013.1"/>
</dbReference>
<keyword evidence="2" id="KW-1185">Reference proteome</keyword>
<gene>
    <name evidence="1" type="ORF">DES47_11343</name>
</gene>
<dbReference type="Proteomes" id="UP000295361">
    <property type="component" value="Unassembled WGS sequence"/>
</dbReference>
<dbReference type="InParanoid" id="A0A4R6QGA8"/>
<dbReference type="InterPro" id="IPR011748">
    <property type="entry name" value="Unchr_phage_tail-like"/>
</dbReference>
<dbReference type="OrthoDB" id="370073at2"/>
<accession>A0A4R6QGA8</accession>
<proteinExistence type="predicted"/>
<dbReference type="NCBIfam" id="TIGR02242">
    <property type="entry name" value="tail_TIGR02242"/>
    <property type="match status" value="1"/>
</dbReference>
<dbReference type="Pfam" id="PF09684">
    <property type="entry name" value="Tail_P2_I"/>
    <property type="match status" value="1"/>
</dbReference>
<reference evidence="1 2" key="1">
    <citation type="submission" date="2019-03" db="EMBL/GenBank/DDBJ databases">
        <title>Genomic Encyclopedia of Type Strains, Phase IV (KMG-IV): sequencing the most valuable type-strain genomes for metagenomic binning, comparative biology and taxonomic classification.</title>
        <authorList>
            <person name="Goeker M."/>
        </authorList>
    </citation>
    <scope>NUCLEOTIDE SEQUENCE [LARGE SCALE GENOMIC DNA]</scope>
    <source>
        <strain evidence="1 2">DSM 16998</strain>
    </source>
</reference>
<dbReference type="AlphaFoldDB" id="A0A4R6QGA8"/>
<name>A0A4R6QGA8_9BURK</name>
<organism evidence="1 2">
    <name type="scientific">Roseateles toxinivorans</name>
    <dbReference type="NCBI Taxonomy" id="270368"/>
    <lineage>
        <taxon>Bacteria</taxon>
        <taxon>Pseudomonadati</taxon>
        <taxon>Pseudomonadota</taxon>
        <taxon>Betaproteobacteria</taxon>
        <taxon>Burkholderiales</taxon>
        <taxon>Sphaerotilaceae</taxon>
        <taxon>Roseateles</taxon>
    </lineage>
</organism>
<protein>
    <submittedName>
        <fullName evidence="1">Phage tail-like protein</fullName>
    </submittedName>
</protein>
<dbReference type="InterPro" id="IPR006521">
    <property type="entry name" value="Tail_protein_I"/>
</dbReference>